<dbReference type="PANTHER" id="PTHR43857:SF1">
    <property type="entry name" value="YJGH FAMILY PROTEIN"/>
    <property type="match status" value="1"/>
</dbReference>
<dbReference type="CDD" id="cd06154">
    <property type="entry name" value="YjgF_YER057c_UK114_like_6"/>
    <property type="match status" value="1"/>
</dbReference>
<reference evidence="1 2" key="1">
    <citation type="journal article" date="2016" name="Nat. Commun.">
        <title>Thousands of microbial genomes shed light on interconnected biogeochemical processes in an aquifer system.</title>
        <authorList>
            <person name="Anantharaman K."/>
            <person name="Brown C.T."/>
            <person name="Hug L.A."/>
            <person name="Sharon I."/>
            <person name="Castelle C.J."/>
            <person name="Probst A.J."/>
            <person name="Thomas B.C."/>
            <person name="Singh A."/>
            <person name="Wilkins M.J."/>
            <person name="Karaoz U."/>
            <person name="Brodie E.L."/>
            <person name="Williams K.H."/>
            <person name="Hubbard S.S."/>
            <person name="Banfield J.F."/>
        </authorList>
    </citation>
    <scope>NUCLEOTIDE SEQUENCE [LARGE SCALE GENOMIC DNA]</scope>
</reference>
<dbReference type="STRING" id="1798540.A3B74_04130"/>
<evidence type="ECO:0000313" key="2">
    <source>
        <dbReference type="Proteomes" id="UP000177165"/>
    </source>
</evidence>
<dbReference type="Pfam" id="PF01042">
    <property type="entry name" value="Ribonuc_L-PSP"/>
    <property type="match status" value="1"/>
</dbReference>
<organism evidence="1 2">
    <name type="scientific">Candidatus Kerfeldbacteria bacterium RIFCSPHIGHO2_02_FULL_42_14</name>
    <dbReference type="NCBI Taxonomy" id="1798540"/>
    <lineage>
        <taxon>Bacteria</taxon>
        <taxon>Candidatus Kerfeldiibacteriota</taxon>
    </lineage>
</organism>
<dbReference type="EMBL" id="MHKB01000011">
    <property type="protein sequence ID" value="OGY79043.1"/>
    <property type="molecule type" value="Genomic_DNA"/>
</dbReference>
<proteinExistence type="predicted"/>
<dbReference type="InterPro" id="IPR006175">
    <property type="entry name" value="YjgF/YER057c/UK114"/>
</dbReference>
<dbReference type="InterPro" id="IPR035959">
    <property type="entry name" value="RutC-like_sf"/>
</dbReference>
<evidence type="ECO:0000313" key="1">
    <source>
        <dbReference type="EMBL" id="OGY79043.1"/>
    </source>
</evidence>
<dbReference type="Gene3D" id="3.30.1330.40">
    <property type="entry name" value="RutC-like"/>
    <property type="match status" value="1"/>
</dbReference>
<sequence length="130" mass="14289">MNTNRKNISSGSPMEKPIGFSRAVKIGNMISVSGTAAIAPDGSTAHPDSVYEQTKYCIEIMKKAIEEAGGTLENVIRTRIMLTDISKWEEAAKAHGEYFTDIRPACTFVEVSGFIKKDWLVETEADCLLD</sequence>
<accession>A0A1G2AQ77</accession>
<comment type="caution">
    <text evidence="1">The sequence shown here is derived from an EMBL/GenBank/DDBJ whole genome shotgun (WGS) entry which is preliminary data.</text>
</comment>
<evidence type="ECO:0008006" key="3">
    <source>
        <dbReference type="Google" id="ProtNLM"/>
    </source>
</evidence>
<name>A0A1G2AQ77_9BACT</name>
<gene>
    <name evidence="1" type="ORF">A3B74_04130</name>
</gene>
<dbReference type="SUPFAM" id="SSF55298">
    <property type="entry name" value="YjgF-like"/>
    <property type="match status" value="1"/>
</dbReference>
<dbReference type="Proteomes" id="UP000177165">
    <property type="component" value="Unassembled WGS sequence"/>
</dbReference>
<dbReference type="PANTHER" id="PTHR43857">
    <property type="entry name" value="BLR7761 PROTEIN"/>
    <property type="match status" value="1"/>
</dbReference>
<protein>
    <recommendedName>
        <fullName evidence="3">Enamine deaminase RidA</fullName>
    </recommendedName>
</protein>
<dbReference type="AlphaFoldDB" id="A0A1G2AQ77"/>